<sequence>MMCYLKRGKMKKLKLYEIIIWNPNEQFWQREYQYHVFRAFKDGKYFRIIRNDAIPWYKDKRLPHQMFDSVAISECRIIRRIK</sequence>
<comment type="caution">
    <text evidence="1">The sequence shown here is derived from an EMBL/GenBank/DDBJ whole genome shotgun (WGS) entry which is preliminary data.</text>
</comment>
<accession>X0T639</accession>
<proteinExistence type="predicted"/>
<dbReference type="AlphaFoldDB" id="X0T639"/>
<name>X0T639_9ZZZZ</name>
<gene>
    <name evidence="1" type="ORF">S01H1_12905</name>
</gene>
<organism evidence="1">
    <name type="scientific">marine sediment metagenome</name>
    <dbReference type="NCBI Taxonomy" id="412755"/>
    <lineage>
        <taxon>unclassified sequences</taxon>
        <taxon>metagenomes</taxon>
        <taxon>ecological metagenomes</taxon>
    </lineage>
</organism>
<evidence type="ECO:0000313" key="1">
    <source>
        <dbReference type="EMBL" id="GAF71525.1"/>
    </source>
</evidence>
<dbReference type="EMBL" id="BARS01006636">
    <property type="protein sequence ID" value="GAF71525.1"/>
    <property type="molecule type" value="Genomic_DNA"/>
</dbReference>
<protein>
    <submittedName>
        <fullName evidence="1">Uncharacterized protein</fullName>
    </submittedName>
</protein>
<reference evidence="1" key="1">
    <citation type="journal article" date="2014" name="Front. Microbiol.">
        <title>High frequency of phylogenetically diverse reductive dehalogenase-homologous genes in deep subseafloor sedimentary metagenomes.</title>
        <authorList>
            <person name="Kawai M."/>
            <person name="Futagami T."/>
            <person name="Toyoda A."/>
            <person name="Takaki Y."/>
            <person name="Nishi S."/>
            <person name="Hori S."/>
            <person name="Arai W."/>
            <person name="Tsubouchi T."/>
            <person name="Morono Y."/>
            <person name="Uchiyama I."/>
            <person name="Ito T."/>
            <person name="Fujiyama A."/>
            <person name="Inagaki F."/>
            <person name="Takami H."/>
        </authorList>
    </citation>
    <scope>NUCLEOTIDE SEQUENCE</scope>
    <source>
        <strain evidence="1">Expedition CK06-06</strain>
    </source>
</reference>